<dbReference type="PANTHER" id="PTHR45339:SF1">
    <property type="entry name" value="HYBRID SIGNAL TRANSDUCTION HISTIDINE KINASE J"/>
    <property type="match status" value="1"/>
</dbReference>
<sequence length="133" mass="14544">MADSLHVLVVEDSLVAQTVAKLQLTKLGCTVELAVDGKDALERTNQTKFDLILMDIGLGEGPDGFEVTIQIKKDSIMNQTTPIIAVTAHGEPEFTEKALASGMERYFNKPFTPQAAQEIIDYVTKQSDMAKQS</sequence>
<keyword evidence="1 3" id="KW-0597">Phosphoprotein</keyword>
<dbReference type="GO" id="GO:0000160">
    <property type="term" value="P:phosphorelay signal transduction system"/>
    <property type="evidence" value="ECO:0007669"/>
    <property type="project" value="UniProtKB-KW"/>
</dbReference>
<dbReference type="CDD" id="cd17546">
    <property type="entry name" value="REC_hyHK_CKI1_RcsC-like"/>
    <property type="match status" value="1"/>
</dbReference>
<evidence type="ECO:0000256" key="1">
    <source>
        <dbReference type="ARBA" id="ARBA00022553"/>
    </source>
</evidence>
<dbReference type="EMBL" id="LNXV01000015">
    <property type="protein sequence ID" value="KTC83727.1"/>
    <property type="molecule type" value="Genomic_DNA"/>
</dbReference>
<keyword evidence="6" id="KW-1185">Reference proteome</keyword>
<evidence type="ECO:0000313" key="6">
    <source>
        <dbReference type="Proteomes" id="UP000054742"/>
    </source>
</evidence>
<dbReference type="InterPro" id="IPR011006">
    <property type="entry name" value="CheY-like_superfamily"/>
</dbReference>
<dbReference type="Gene3D" id="3.40.50.2300">
    <property type="match status" value="1"/>
</dbReference>
<evidence type="ECO:0000256" key="3">
    <source>
        <dbReference type="PROSITE-ProRule" id="PRU00169"/>
    </source>
</evidence>
<dbReference type="SUPFAM" id="SSF52172">
    <property type="entry name" value="CheY-like"/>
    <property type="match status" value="1"/>
</dbReference>
<proteinExistence type="predicted"/>
<keyword evidence="2" id="KW-0902">Two-component regulatory system</keyword>
<keyword evidence="5" id="KW-0418">Kinase</keyword>
<evidence type="ECO:0000259" key="4">
    <source>
        <dbReference type="PROSITE" id="PS50110"/>
    </source>
</evidence>
<dbReference type="STRING" id="29422.Lbru_1696"/>
<accession>A0A0W0SK46</accession>
<dbReference type="RefSeq" id="WP_058441770.1">
    <property type="nucleotide sequence ID" value="NZ_CAAAHU010000027.1"/>
</dbReference>
<dbReference type="EC" id="2.7.13.3" evidence="5"/>
<dbReference type="OrthoDB" id="5637927at2"/>
<comment type="caution">
    <text evidence="5">The sequence shown here is derived from an EMBL/GenBank/DDBJ whole genome shotgun (WGS) entry which is preliminary data.</text>
</comment>
<dbReference type="InterPro" id="IPR001789">
    <property type="entry name" value="Sig_transdc_resp-reg_receiver"/>
</dbReference>
<organism evidence="5 6">
    <name type="scientific">Legionella brunensis</name>
    <dbReference type="NCBI Taxonomy" id="29422"/>
    <lineage>
        <taxon>Bacteria</taxon>
        <taxon>Pseudomonadati</taxon>
        <taxon>Pseudomonadota</taxon>
        <taxon>Gammaproteobacteria</taxon>
        <taxon>Legionellales</taxon>
        <taxon>Legionellaceae</taxon>
        <taxon>Legionella</taxon>
    </lineage>
</organism>
<evidence type="ECO:0000313" key="5">
    <source>
        <dbReference type="EMBL" id="KTC83727.1"/>
    </source>
</evidence>
<feature type="domain" description="Response regulatory" evidence="4">
    <location>
        <begin position="6"/>
        <end position="124"/>
    </location>
</feature>
<protein>
    <submittedName>
        <fullName evidence="5">Sensory histidine-kinase / response regulator</fullName>
        <ecNumber evidence="5">2.7.13.3</ecNumber>
    </submittedName>
</protein>
<name>A0A0W0SK46_9GAMM</name>
<keyword evidence="5" id="KW-0808">Transferase</keyword>
<dbReference type="AlphaFoldDB" id="A0A0W0SK46"/>
<dbReference type="Proteomes" id="UP000054742">
    <property type="component" value="Unassembled WGS sequence"/>
</dbReference>
<reference evidence="5 6" key="1">
    <citation type="submission" date="2015-11" db="EMBL/GenBank/DDBJ databases">
        <title>Genomic analysis of 38 Legionella species identifies large and diverse effector repertoires.</title>
        <authorList>
            <person name="Burstein D."/>
            <person name="Amaro F."/>
            <person name="Zusman T."/>
            <person name="Lifshitz Z."/>
            <person name="Cohen O."/>
            <person name="Gilbert J.A."/>
            <person name="Pupko T."/>
            <person name="Shuman H.A."/>
            <person name="Segal G."/>
        </authorList>
    </citation>
    <scope>NUCLEOTIDE SEQUENCE [LARGE SCALE GENOMIC DNA]</scope>
    <source>
        <strain evidence="5 6">ATCC 43878</strain>
    </source>
</reference>
<evidence type="ECO:0000256" key="2">
    <source>
        <dbReference type="ARBA" id="ARBA00023012"/>
    </source>
</evidence>
<dbReference type="PROSITE" id="PS50110">
    <property type="entry name" value="RESPONSE_REGULATORY"/>
    <property type="match status" value="1"/>
</dbReference>
<gene>
    <name evidence="5" type="ORF">Lbru_1696</name>
</gene>
<dbReference type="SMART" id="SM00448">
    <property type="entry name" value="REC"/>
    <property type="match status" value="1"/>
</dbReference>
<dbReference type="Pfam" id="PF00072">
    <property type="entry name" value="Response_reg"/>
    <property type="match status" value="1"/>
</dbReference>
<dbReference type="PATRIC" id="fig|29422.6.peg.1801"/>
<feature type="modified residue" description="4-aspartylphosphate" evidence="3">
    <location>
        <position position="55"/>
    </location>
</feature>
<dbReference type="PANTHER" id="PTHR45339">
    <property type="entry name" value="HYBRID SIGNAL TRANSDUCTION HISTIDINE KINASE J"/>
    <property type="match status" value="1"/>
</dbReference>
<dbReference type="GO" id="GO:0004673">
    <property type="term" value="F:protein histidine kinase activity"/>
    <property type="evidence" value="ECO:0007669"/>
    <property type="project" value="UniProtKB-EC"/>
</dbReference>